<protein>
    <recommendedName>
        <fullName evidence="4">Repeat domain-containing protein</fullName>
    </recommendedName>
</protein>
<comment type="caution">
    <text evidence="2">The sequence shown here is derived from an EMBL/GenBank/DDBJ whole genome shotgun (WGS) entry which is preliminary data.</text>
</comment>
<evidence type="ECO:0000256" key="1">
    <source>
        <dbReference type="ARBA" id="ARBA00022729"/>
    </source>
</evidence>
<sequence length="754" mass="82299">MAQAYRGPGNHAAAAVPNAVARAAIRQGFASLPDRGELLSYDRSLAVTTQGGQTWIPVWLSEAHALRAIGDGELRLAAPDGTPLRLRYERHVEHPDGNWTWVGRDGAGNDTVLTFGPDAVFGVIGLAGRQALQVVTERGRTWLVETDPARAAEPHMRTPDYLAPPQLALAAVEGKSTIAGNAAIRPAMAAAEAKSATATVDVALGYTAGFADARGGDSQAVTRLNNLVEITNVAYANSQINARLRLVRTVRVNYPDATSNKEALEKITGYRSGSGTIPVDPAFNELRAAREQYGADLVSLVRQFRTPENDGCGIAWLLGSGQSSITRSSAPFGYSVVSDGSDRDESDGKTYFCRDETLAHELGHNMGQAHNPEDSESAGAHSYSYGYREESSSGFYTVMAYRLPSGSQFSIRYFGNPNVAYLGRPTGTASADNARSLQQTIPLIATFRDTVVPGTPRKVPHADLNGDGKSDIVWRNSTLELMAHWWQNGPVRTAERAHSVASIYRIVGNGDFDGDGRSDILWTNNTNNYLWIWRSRGDGTYEVQHVGSYGPNRLVAGVTDLNGDGRADIVWRHADLGEMSYWLMNGPIRTEMPTRAVVATQRVVGTGDFNGDGRADLLWANTTNTFLWMWMTRADGGFDILEVGGLPSGWYVAGVVDLNGDSKADIIFRNEAREVISHWWMEGTRLIAERTHGVSAIYRIVGTGDFDGDGRGDLLWTNSDRNDLIWIWRSVGDGNYQIQFVDGYPPGWEMMNRF</sequence>
<dbReference type="Pfam" id="PF13583">
    <property type="entry name" value="Reprolysin_4"/>
    <property type="match status" value="1"/>
</dbReference>
<dbReference type="SUPFAM" id="SSF69318">
    <property type="entry name" value="Integrin alpha N-terminal domain"/>
    <property type="match status" value="2"/>
</dbReference>
<dbReference type="InterPro" id="IPR024079">
    <property type="entry name" value="MetalloPept_cat_dom_sf"/>
</dbReference>
<dbReference type="Proteomes" id="UP000636453">
    <property type="component" value="Unassembled WGS sequence"/>
</dbReference>
<proteinExistence type="predicted"/>
<name>A0A918Z8S6_9GAMM</name>
<evidence type="ECO:0000313" key="3">
    <source>
        <dbReference type="Proteomes" id="UP000636453"/>
    </source>
</evidence>
<dbReference type="GO" id="GO:0008237">
    <property type="term" value="F:metallopeptidase activity"/>
    <property type="evidence" value="ECO:0007669"/>
    <property type="project" value="InterPro"/>
</dbReference>
<reference evidence="2" key="2">
    <citation type="submission" date="2020-09" db="EMBL/GenBank/DDBJ databases">
        <authorList>
            <person name="Sun Q."/>
            <person name="Kim S."/>
        </authorList>
    </citation>
    <scope>NUCLEOTIDE SEQUENCE</scope>
    <source>
        <strain evidence="2">KCTC 32020</strain>
    </source>
</reference>
<reference evidence="2" key="1">
    <citation type="journal article" date="2014" name="Int. J. Syst. Evol. Microbiol.">
        <title>Complete genome sequence of Corynebacterium casei LMG S-19264T (=DSM 44701T), isolated from a smear-ripened cheese.</title>
        <authorList>
            <consortium name="US DOE Joint Genome Institute (JGI-PGF)"/>
            <person name="Walter F."/>
            <person name="Albersmeier A."/>
            <person name="Kalinowski J."/>
            <person name="Ruckert C."/>
        </authorList>
    </citation>
    <scope>NUCLEOTIDE SEQUENCE</scope>
    <source>
        <strain evidence="2">KCTC 32020</strain>
    </source>
</reference>
<dbReference type="InterPro" id="IPR013517">
    <property type="entry name" value="FG-GAP"/>
</dbReference>
<organism evidence="2 3">
    <name type="scientific">Vulcaniibacterium thermophilum</name>
    <dbReference type="NCBI Taxonomy" id="1169913"/>
    <lineage>
        <taxon>Bacteria</taxon>
        <taxon>Pseudomonadati</taxon>
        <taxon>Pseudomonadota</taxon>
        <taxon>Gammaproteobacteria</taxon>
        <taxon>Lysobacterales</taxon>
        <taxon>Lysobacteraceae</taxon>
        <taxon>Vulcaniibacterium</taxon>
    </lineage>
</organism>
<dbReference type="PANTHER" id="PTHR46580">
    <property type="entry name" value="SENSOR KINASE-RELATED"/>
    <property type="match status" value="1"/>
</dbReference>
<dbReference type="AlphaFoldDB" id="A0A918Z8S6"/>
<evidence type="ECO:0008006" key="4">
    <source>
        <dbReference type="Google" id="ProtNLM"/>
    </source>
</evidence>
<dbReference type="Gene3D" id="3.40.390.10">
    <property type="entry name" value="Collagenase (Catalytic Domain)"/>
    <property type="match status" value="1"/>
</dbReference>
<dbReference type="SUPFAM" id="SSF55486">
    <property type="entry name" value="Metalloproteases ('zincins'), catalytic domain"/>
    <property type="match status" value="1"/>
</dbReference>
<dbReference type="InterPro" id="IPR028994">
    <property type="entry name" value="Integrin_alpha_N"/>
</dbReference>
<keyword evidence="1" id="KW-0732">Signal</keyword>
<gene>
    <name evidence="2" type="ORF">GCM10007167_24040</name>
</gene>
<accession>A0A918Z8S6</accession>
<dbReference type="Gene3D" id="2.40.128.340">
    <property type="match status" value="1"/>
</dbReference>
<dbReference type="Pfam" id="PF13517">
    <property type="entry name" value="FG-GAP_3"/>
    <property type="match status" value="2"/>
</dbReference>
<keyword evidence="3" id="KW-1185">Reference proteome</keyword>
<evidence type="ECO:0000313" key="2">
    <source>
        <dbReference type="EMBL" id="GHE41287.1"/>
    </source>
</evidence>
<dbReference type="EMBL" id="BNCF01000015">
    <property type="protein sequence ID" value="GHE41287.1"/>
    <property type="molecule type" value="Genomic_DNA"/>
</dbReference>